<organism evidence="1 2">
    <name type="scientific">Clostridium felsineum</name>
    <dbReference type="NCBI Taxonomy" id="36839"/>
    <lineage>
        <taxon>Bacteria</taxon>
        <taxon>Bacillati</taxon>
        <taxon>Bacillota</taxon>
        <taxon>Clostridia</taxon>
        <taxon>Eubacteriales</taxon>
        <taxon>Clostridiaceae</taxon>
        <taxon>Clostridium</taxon>
    </lineage>
</organism>
<reference evidence="1 2" key="1">
    <citation type="submission" date="2022-04" db="EMBL/GenBank/DDBJ databases">
        <title>Genome sequence of C. roseum typestrain.</title>
        <authorList>
            <person name="Poehlein A."/>
            <person name="Schoch T."/>
            <person name="Duerre P."/>
            <person name="Daniel R."/>
        </authorList>
    </citation>
    <scope>NUCLEOTIDE SEQUENCE [LARGE SCALE GENOMIC DNA]</scope>
    <source>
        <strain evidence="1 2">DSM 7320</strain>
    </source>
</reference>
<name>A0A1S8LHJ5_9CLOT</name>
<dbReference type="EMBL" id="CP096983">
    <property type="protein sequence ID" value="URZ13534.1"/>
    <property type="molecule type" value="Genomic_DNA"/>
</dbReference>
<dbReference type="AlphaFoldDB" id="A0A1S8LHJ5"/>
<dbReference type="PANTHER" id="PTHR37314:SF4">
    <property type="entry name" value="UPF0700 TRANSMEMBRANE PROTEIN YOAK"/>
    <property type="match status" value="1"/>
</dbReference>
<dbReference type="KEGG" id="crw:CROST_043000"/>
<gene>
    <name evidence="1" type="ORF">CROST_043000</name>
</gene>
<evidence type="ECO:0000313" key="2">
    <source>
        <dbReference type="Proteomes" id="UP000190951"/>
    </source>
</evidence>
<evidence type="ECO:0000313" key="1">
    <source>
        <dbReference type="EMBL" id="URZ13534.1"/>
    </source>
</evidence>
<sequence length="245" mass="26968">MAIKNITMLTKSKINLPSFAAESLFLAVLLTLVGGFLDAYTFIGRGGVFANAQTGNLVLFGVNIFSGNFKQAIACFIPIIAFVFGVFAAELVKKSSKVYFMPNWERTILVSEMVILFIVGFMPKTISNSIINVTISFVASMQYCSFKKLGDSPYATTMCTGNLRSASLAAYTAFTNKDKQAAIKSIRYFIVIFSFIIGVGTGGLLTFFTGVHAIWFVDILLVFVFILLDLELKEEQLLEEKKQAV</sequence>
<accession>A0A1S8LHJ5</accession>
<dbReference type="Pfam" id="PF06912">
    <property type="entry name" value="DUF1275"/>
    <property type="match status" value="1"/>
</dbReference>
<dbReference type="InterPro" id="IPR010699">
    <property type="entry name" value="DUF1275"/>
</dbReference>
<proteinExistence type="predicted"/>
<dbReference type="PANTHER" id="PTHR37314">
    <property type="entry name" value="SLR0142 PROTEIN"/>
    <property type="match status" value="1"/>
</dbReference>
<dbReference type="Proteomes" id="UP000190951">
    <property type="component" value="Chromosome"/>
</dbReference>
<keyword evidence="2" id="KW-1185">Reference proteome</keyword>
<protein>
    <submittedName>
        <fullName evidence="1">Uncharacterized protein</fullName>
    </submittedName>
</protein>
<dbReference type="RefSeq" id="WP_077832937.1">
    <property type="nucleotide sequence ID" value="NZ_CP096983.1"/>
</dbReference>